<dbReference type="EMBL" id="CTRP01000010">
    <property type="protein sequence ID" value="CQR72429.1"/>
    <property type="molecule type" value="Genomic_DNA"/>
</dbReference>
<feature type="domain" description="Fe/B12 periplasmic-binding" evidence="2">
    <location>
        <begin position="53"/>
        <end position="330"/>
    </location>
</feature>
<dbReference type="PANTHER" id="PTHR30535">
    <property type="entry name" value="VITAMIN B12-BINDING PROTEIN"/>
    <property type="match status" value="1"/>
</dbReference>
<dbReference type="Gene3D" id="1.20.58.2180">
    <property type="match status" value="1"/>
</dbReference>
<dbReference type="AlphaFoldDB" id="A0A0U1KZ65"/>
<evidence type="ECO:0000313" key="4">
    <source>
        <dbReference type="Proteomes" id="UP000049855"/>
    </source>
</evidence>
<dbReference type="SUPFAM" id="SSF53807">
    <property type="entry name" value="Helical backbone' metal receptor"/>
    <property type="match status" value="1"/>
</dbReference>
<evidence type="ECO:0000313" key="3">
    <source>
        <dbReference type="EMBL" id="CQR72429.1"/>
    </source>
</evidence>
<dbReference type="PROSITE" id="PS51257">
    <property type="entry name" value="PROKAR_LIPOPROTEIN"/>
    <property type="match status" value="1"/>
</dbReference>
<proteinExistence type="inferred from homology"/>
<reference evidence="4" key="1">
    <citation type="submission" date="2015-03" db="EMBL/GenBank/DDBJ databases">
        <authorList>
            <person name="Nijsse Bart"/>
        </authorList>
    </citation>
    <scope>NUCLEOTIDE SEQUENCE [LARGE SCALE GENOMIC DNA]</scope>
</reference>
<dbReference type="Pfam" id="PF01497">
    <property type="entry name" value="Peripla_BP_2"/>
    <property type="match status" value="1"/>
</dbReference>
<gene>
    <name evidence="3" type="ORF">SpAn4DRAFT_2889</name>
</gene>
<keyword evidence="4" id="KW-1185">Reference proteome</keyword>
<dbReference type="RefSeq" id="WP_021167143.1">
    <property type="nucleotide sequence ID" value="NZ_CTRP01000010.1"/>
</dbReference>
<dbReference type="GO" id="GO:0071281">
    <property type="term" value="P:cellular response to iron ion"/>
    <property type="evidence" value="ECO:0007669"/>
    <property type="project" value="TreeGrafter"/>
</dbReference>
<sequence length="371" mass="41450">MQRKLLIGFLIAVLAFLLTACGQYAVSRQVSGSTVEVTDMIGRKVTVPRNLKKVYSTSPIGTIMVYSFDPGKVAGQNNAVASNAKYIAETYRNLPVVGGTFGSEGASANMEKIIKTAPDIIISAIMSDMDNATEVSAADRLQSQLGIPVIVINMNLTSLDKAYEFMGQLMGQEERAKMLADYCRNTIIEMKTMVEKVPEEKRVRVYYAEGPAGLATDPAGSRHTAVLDFVRGINVAQVPLNPGSGQSAVSVEKIILWNPDVIIATYAKTSDSDNFYDFIRNDSKWENIKAVKARQVYDIPNQPFNWFDRPPSINRLLGIRWLANLLYPDYVKIDIKSETKNFYELFYHYELTDQEVENLLKNSLRNGDVQW</sequence>
<evidence type="ECO:0000259" key="2">
    <source>
        <dbReference type="PROSITE" id="PS50983"/>
    </source>
</evidence>
<name>A0A0U1KZ65_9FIRM</name>
<dbReference type="InterPro" id="IPR002491">
    <property type="entry name" value="ABC_transptr_periplasmic_BD"/>
</dbReference>
<evidence type="ECO:0000256" key="1">
    <source>
        <dbReference type="ARBA" id="ARBA00008814"/>
    </source>
</evidence>
<dbReference type="Gene3D" id="3.40.50.1980">
    <property type="entry name" value="Nitrogenase molybdenum iron protein domain"/>
    <property type="match status" value="2"/>
</dbReference>
<accession>A0A0U1KZ65</accession>
<dbReference type="InterPro" id="IPR050902">
    <property type="entry name" value="ABC_Transporter_SBP"/>
</dbReference>
<organism evidence="3 4">
    <name type="scientific">Sporomusa ovata</name>
    <dbReference type="NCBI Taxonomy" id="2378"/>
    <lineage>
        <taxon>Bacteria</taxon>
        <taxon>Bacillati</taxon>
        <taxon>Bacillota</taxon>
        <taxon>Negativicutes</taxon>
        <taxon>Selenomonadales</taxon>
        <taxon>Sporomusaceae</taxon>
        <taxon>Sporomusa</taxon>
    </lineage>
</organism>
<comment type="similarity">
    <text evidence="1">Belongs to the bacterial solute-binding protein 8 family.</text>
</comment>
<protein>
    <submittedName>
        <fullName evidence="3">ABC transporter, solute-binding protein</fullName>
    </submittedName>
</protein>
<dbReference type="Proteomes" id="UP000049855">
    <property type="component" value="Unassembled WGS sequence"/>
</dbReference>
<dbReference type="PANTHER" id="PTHR30535:SF34">
    <property type="entry name" value="MOLYBDATE-BINDING PROTEIN MOLA"/>
    <property type="match status" value="1"/>
</dbReference>
<dbReference type="PROSITE" id="PS50983">
    <property type="entry name" value="FE_B12_PBP"/>
    <property type="match status" value="1"/>
</dbReference>